<evidence type="ECO:0000259" key="10">
    <source>
        <dbReference type="Pfam" id="PF02870"/>
    </source>
</evidence>
<evidence type="ECO:0000259" key="9">
    <source>
        <dbReference type="Pfam" id="PF01035"/>
    </source>
</evidence>
<dbReference type="Gene3D" id="1.10.10.10">
    <property type="entry name" value="Winged helix-like DNA-binding domain superfamily/Winged helix DNA-binding domain"/>
    <property type="match status" value="1"/>
</dbReference>
<evidence type="ECO:0000313" key="12">
    <source>
        <dbReference type="Proteomes" id="UP001213680"/>
    </source>
</evidence>
<comment type="subcellular location">
    <subcellularLocation>
        <location evidence="8">Cytoplasm</location>
    </subcellularLocation>
</comment>
<protein>
    <recommendedName>
        <fullName evidence="8">Methylated-DNA--protein-cysteine methyltransferase</fullName>
        <ecNumber evidence="8">2.1.1.63</ecNumber>
    </recommendedName>
    <alternativeName>
        <fullName evidence="8">6-O-methylguanine-DNA methyltransferase</fullName>
        <shortName evidence="8">MGMT</shortName>
    </alternativeName>
    <alternativeName>
        <fullName evidence="8">O-6-methylguanine-DNA-alkyltransferase</fullName>
    </alternativeName>
</protein>
<proteinExistence type="inferred from homology"/>
<dbReference type="PANTHER" id="PTHR10815">
    <property type="entry name" value="METHYLATED-DNA--PROTEIN-CYSTEINE METHYLTRANSFERASE"/>
    <property type="match status" value="1"/>
</dbReference>
<name>A0ABY7WYN1_9BACL</name>
<evidence type="ECO:0000256" key="6">
    <source>
        <dbReference type="ARBA" id="ARBA00023204"/>
    </source>
</evidence>
<comment type="similarity">
    <text evidence="8">Belongs to the MGMT family.</text>
</comment>
<feature type="active site" description="Nucleophile; methyl group acceptor" evidence="8">
    <location>
        <position position="125"/>
    </location>
</feature>
<dbReference type="GO" id="GO:0003908">
    <property type="term" value="F:methylated-DNA-[protein]-cysteine S-methyltransferase activity"/>
    <property type="evidence" value="ECO:0007669"/>
    <property type="project" value="UniProtKB-EC"/>
</dbReference>
<dbReference type="PROSITE" id="PS00374">
    <property type="entry name" value="MGMT"/>
    <property type="match status" value="1"/>
</dbReference>
<dbReference type="NCBIfam" id="TIGR00589">
    <property type="entry name" value="ogt"/>
    <property type="match status" value="1"/>
</dbReference>
<dbReference type="PANTHER" id="PTHR10815:SF13">
    <property type="entry name" value="METHYLATED-DNA--PROTEIN-CYSTEINE METHYLTRANSFERASE"/>
    <property type="match status" value="1"/>
</dbReference>
<dbReference type="InterPro" id="IPR036388">
    <property type="entry name" value="WH-like_DNA-bd_sf"/>
</dbReference>
<evidence type="ECO:0000256" key="2">
    <source>
        <dbReference type="ARBA" id="ARBA00022490"/>
    </source>
</evidence>
<evidence type="ECO:0000256" key="7">
    <source>
        <dbReference type="ARBA" id="ARBA00049348"/>
    </source>
</evidence>
<dbReference type="RefSeq" id="WP_274356847.1">
    <property type="nucleotide sequence ID" value="NZ_CP118099.1"/>
</dbReference>
<dbReference type="EMBL" id="CP118099">
    <property type="protein sequence ID" value="WDH75982.1"/>
    <property type="molecule type" value="Genomic_DNA"/>
</dbReference>
<dbReference type="InterPro" id="IPR036217">
    <property type="entry name" value="MethylDNA_cys_MeTrfase_DNAb"/>
</dbReference>
<gene>
    <name evidence="11" type="ORF">PTI97_00155</name>
</gene>
<keyword evidence="5 8" id="KW-0227">DNA damage</keyword>
<evidence type="ECO:0000256" key="8">
    <source>
        <dbReference type="HAMAP-Rule" id="MF_00772"/>
    </source>
</evidence>
<dbReference type="InterPro" id="IPR036631">
    <property type="entry name" value="MGMT_N_sf"/>
</dbReference>
<comment type="catalytic activity">
    <reaction evidence="7 8">
        <text>a 6-O-methyl-2'-deoxyguanosine in DNA + L-cysteinyl-[protein] = S-methyl-L-cysteinyl-[protein] + a 2'-deoxyguanosine in DNA</text>
        <dbReference type="Rhea" id="RHEA:24000"/>
        <dbReference type="Rhea" id="RHEA-COMP:10131"/>
        <dbReference type="Rhea" id="RHEA-COMP:10132"/>
        <dbReference type="Rhea" id="RHEA-COMP:11367"/>
        <dbReference type="Rhea" id="RHEA-COMP:11368"/>
        <dbReference type="ChEBI" id="CHEBI:29950"/>
        <dbReference type="ChEBI" id="CHEBI:82612"/>
        <dbReference type="ChEBI" id="CHEBI:85445"/>
        <dbReference type="ChEBI" id="CHEBI:85448"/>
        <dbReference type="EC" id="2.1.1.63"/>
    </reaction>
</comment>
<feature type="domain" description="Methylated-DNA-[protein]-cysteine S-methyltransferase DNA binding" evidence="9">
    <location>
        <begin position="74"/>
        <end position="153"/>
    </location>
</feature>
<dbReference type="Proteomes" id="UP001213680">
    <property type="component" value="Chromosome"/>
</dbReference>
<accession>A0ABY7WYN1</accession>
<dbReference type="CDD" id="cd06445">
    <property type="entry name" value="ATase"/>
    <property type="match status" value="1"/>
</dbReference>
<keyword evidence="12" id="KW-1185">Reference proteome</keyword>
<keyword evidence="2 8" id="KW-0963">Cytoplasm</keyword>
<dbReference type="HAMAP" id="MF_00772">
    <property type="entry name" value="OGT"/>
    <property type="match status" value="1"/>
</dbReference>
<evidence type="ECO:0000313" key="11">
    <source>
        <dbReference type="EMBL" id="WDH75982.1"/>
    </source>
</evidence>
<evidence type="ECO:0000256" key="1">
    <source>
        <dbReference type="ARBA" id="ARBA00001286"/>
    </source>
</evidence>
<dbReference type="InterPro" id="IPR008332">
    <property type="entry name" value="MethylG_MeTrfase_N"/>
</dbReference>
<organism evidence="11 12">
    <name type="scientific">Exiguobacterium marinum</name>
    <dbReference type="NCBI Taxonomy" id="273528"/>
    <lineage>
        <taxon>Bacteria</taxon>
        <taxon>Bacillati</taxon>
        <taxon>Bacillota</taxon>
        <taxon>Bacilli</taxon>
        <taxon>Bacillales</taxon>
        <taxon>Bacillales Family XII. Incertae Sedis</taxon>
        <taxon>Exiguobacterium</taxon>
    </lineage>
</organism>
<comment type="miscellaneous">
    <text evidence="8">This enzyme catalyzes only one turnover and therefore is not strictly catalytic. According to one definition, an enzyme is a biocatalyst that acts repeatedly and over many reaction cycles.</text>
</comment>
<comment type="catalytic activity">
    <reaction evidence="1 8">
        <text>a 4-O-methyl-thymidine in DNA + L-cysteinyl-[protein] = a thymidine in DNA + S-methyl-L-cysteinyl-[protein]</text>
        <dbReference type="Rhea" id="RHEA:53428"/>
        <dbReference type="Rhea" id="RHEA-COMP:10131"/>
        <dbReference type="Rhea" id="RHEA-COMP:10132"/>
        <dbReference type="Rhea" id="RHEA-COMP:13555"/>
        <dbReference type="Rhea" id="RHEA-COMP:13556"/>
        <dbReference type="ChEBI" id="CHEBI:29950"/>
        <dbReference type="ChEBI" id="CHEBI:82612"/>
        <dbReference type="ChEBI" id="CHEBI:137386"/>
        <dbReference type="ChEBI" id="CHEBI:137387"/>
        <dbReference type="EC" id="2.1.1.63"/>
    </reaction>
</comment>
<evidence type="ECO:0000256" key="5">
    <source>
        <dbReference type="ARBA" id="ARBA00022763"/>
    </source>
</evidence>
<feature type="domain" description="Methylguanine DNA methyltransferase ribonuclease-like" evidence="10">
    <location>
        <begin position="9"/>
        <end position="69"/>
    </location>
</feature>
<dbReference type="EC" id="2.1.1.63" evidence="8"/>
<dbReference type="Pfam" id="PF02870">
    <property type="entry name" value="Methyltransf_1N"/>
    <property type="match status" value="1"/>
</dbReference>
<dbReference type="InterPro" id="IPR001497">
    <property type="entry name" value="MethylDNA_cys_MeTrfase_AS"/>
</dbReference>
<dbReference type="GO" id="GO:0032259">
    <property type="term" value="P:methylation"/>
    <property type="evidence" value="ECO:0007669"/>
    <property type="project" value="UniProtKB-KW"/>
</dbReference>
<sequence length="160" mass="18149">MGTYRLDVETPIGLIEVVGTEKVIQSILFVEREAAQLPEPNVPDVLRQCKEELDDYFRGDRMTFTFPIEQVGTSFQRDVWSTLQTIPYAETASYRELAERVKRPAAVRAVGATNGRNKLSIVVPCHRVIGSNGKLTGYAGGLWRKEWLLYHEKQVAHQTQ</sequence>
<dbReference type="Pfam" id="PF01035">
    <property type="entry name" value="DNA_binding_1"/>
    <property type="match status" value="1"/>
</dbReference>
<dbReference type="InterPro" id="IPR023546">
    <property type="entry name" value="MGMT"/>
</dbReference>
<keyword evidence="6 8" id="KW-0234">DNA repair</keyword>
<evidence type="ECO:0000256" key="3">
    <source>
        <dbReference type="ARBA" id="ARBA00022603"/>
    </source>
</evidence>
<dbReference type="SUPFAM" id="SSF46767">
    <property type="entry name" value="Methylated DNA-protein cysteine methyltransferase, C-terminal domain"/>
    <property type="match status" value="1"/>
</dbReference>
<keyword evidence="4 8" id="KW-0808">Transferase</keyword>
<dbReference type="Gene3D" id="3.30.160.70">
    <property type="entry name" value="Methylated DNA-protein cysteine methyltransferase domain"/>
    <property type="match status" value="1"/>
</dbReference>
<reference evidence="11 12" key="1">
    <citation type="submission" date="2023-02" db="EMBL/GenBank/DDBJ databases">
        <title>A bacterium isolated from plastisphere.</title>
        <authorList>
            <person name="Sun Y."/>
        </authorList>
    </citation>
    <scope>NUCLEOTIDE SEQUENCE [LARGE SCALE GENOMIC DNA]</scope>
    <source>
        <strain evidence="12">a-1</strain>
    </source>
</reference>
<keyword evidence="3 8" id="KW-0489">Methyltransferase</keyword>
<dbReference type="InterPro" id="IPR014048">
    <property type="entry name" value="MethylDNA_cys_MeTrfase_DNA-bd"/>
</dbReference>
<evidence type="ECO:0000256" key="4">
    <source>
        <dbReference type="ARBA" id="ARBA00022679"/>
    </source>
</evidence>
<comment type="function">
    <text evidence="8">Involved in the cellular defense against the biological effects of O6-methylguanine (O6-MeG) and O4-methylthymine (O4-MeT) in DNA. Repairs the methylated nucleobase in DNA by stoichiometrically transferring the methyl group to a cysteine residue in the enzyme. This is a suicide reaction: the enzyme is irreversibly inactivated.</text>
</comment>
<dbReference type="SUPFAM" id="SSF53155">
    <property type="entry name" value="Methylated DNA-protein cysteine methyltransferase domain"/>
    <property type="match status" value="1"/>
</dbReference>